<dbReference type="GO" id="GO:0008962">
    <property type="term" value="F:phosphatidylglycerophosphatase activity"/>
    <property type="evidence" value="ECO:0007669"/>
    <property type="project" value="InterPro"/>
</dbReference>
<dbReference type="InterPro" id="IPR027706">
    <property type="entry name" value="PGP_Pase"/>
</dbReference>
<dbReference type="Gene3D" id="3.40.50.1000">
    <property type="entry name" value="HAD superfamily/HAD-like"/>
    <property type="match status" value="1"/>
</dbReference>
<name>A0A833TIP2_PHYIN</name>
<sequence length="280" mass="30606">MGPRADSAGPDELLGWPWLERPLGGVACVVVELASALAFPVSASSSDSESDDEEEEEEPRAGGGGVIVGARILGFVLLVMDNKSLTLMLFTCICPPCVSDVTEVPFQTLRDRGFRCVIFDKDNTLTVPHKLEIAPHLAPSLAECRRVFGDSSIVIFSNSAGSTDDKDRIEAKKIEEELQVAVLRHNQKKPGGIAFVKKHFGEVDPQTLVVIGDRYSTDVLFGNLNGILTIRTEQFTPESESVVNRQLQRIEKAAVRMLIRAGVKPPTHPLWDSIDTQVDE</sequence>
<proteinExistence type="predicted"/>
<comment type="caution">
    <text evidence="2">The sequence shown here is derived from an EMBL/GenBank/DDBJ whole genome shotgun (WGS) entry which is preliminary data.</text>
</comment>
<dbReference type="NCBIfam" id="TIGR01662">
    <property type="entry name" value="HAD-SF-IIIA"/>
    <property type="match status" value="1"/>
</dbReference>
<evidence type="ECO:0000256" key="1">
    <source>
        <dbReference type="SAM" id="MobiDB-lite"/>
    </source>
</evidence>
<dbReference type="InterPro" id="IPR010021">
    <property type="entry name" value="PGPP1/Gep4"/>
</dbReference>
<dbReference type="Pfam" id="PF09419">
    <property type="entry name" value="PGP_phosphatase"/>
    <property type="match status" value="1"/>
</dbReference>
<protein>
    <submittedName>
        <fullName evidence="2">Mitochondrial PGP phosphatase</fullName>
    </submittedName>
</protein>
<dbReference type="InterPro" id="IPR036412">
    <property type="entry name" value="HAD-like_sf"/>
</dbReference>
<evidence type="ECO:0000313" key="3">
    <source>
        <dbReference type="Proteomes" id="UP000602510"/>
    </source>
</evidence>
<dbReference type="AlphaFoldDB" id="A0A833TIP2"/>
<keyword evidence="3" id="KW-1185">Reference proteome</keyword>
<dbReference type="InterPro" id="IPR006549">
    <property type="entry name" value="HAD-SF_hydro_IIIA"/>
</dbReference>
<feature type="compositionally biased region" description="Acidic residues" evidence="1">
    <location>
        <begin position="48"/>
        <end position="58"/>
    </location>
</feature>
<dbReference type="SUPFAM" id="SSF56784">
    <property type="entry name" value="HAD-like"/>
    <property type="match status" value="1"/>
</dbReference>
<organism evidence="2 3">
    <name type="scientific">Phytophthora infestans</name>
    <name type="common">Potato late blight agent</name>
    <name type="synonym">Botrytis infestans</name>
    <dbReference type="NCBI Taxonomy" id="4787"/>
    <lineage>
        <taxon>Eukaryota</taxon>
        <taxon>Sar</taxon>
        <taxon>Stramenopiles</taxon>
        <taxon>Oomycota</taxon>
        <taxon>Peronosporomycetes</taxon>
        <taxon>Peronosporales</taxon>
        <taxon>Peronosporaceae</taxon>
        <taxon>Phytophthora</taxon>
    </lineage>
</organism>
<dbReference type="Proteomes" id="UP000602510">
    <property type="component" value="Unassembled WGS sequence"/>
</dbReference>
<gene>
    <name evidence="2" type="ORF">GN244_ATG03897</name>
</gene>
<feature type="region of interest" description="Disordered" evidence="1">
    <location>
        <begin position="43"/>
        <end position="63"/>
    </location>
</feature>
<dbReference type="FunFam" id="3.40.50.1000:FF:000387">
    <property type="entry name" value="Predicted protein"/>
    <property type="match status" value="1"/>
</dbReference>
<accession>A0A833TIP2</accession>
<dbReference type="NCBIfam" id="TIGR01668">
    <property type="entry name" value="YqeG_hyp_ppase"/>
    <property type="match status" value="1"/>
</dbReference>
<evidence type="ECO:0000313" key="2">
    <source>
        <dbReference type="EMBL" id="KAF4044020.1"/>
    </source>
</evidence>
<dbReference type="InterPro" id="IPR023214">
    <property type="entry name" value="HAD_sf"/>
</dbReference>
<reference evidence="2" key="1">
    <citation type="submission" date="2020-04" db="EMBL/GenBank/DDBJ databases">
        <title>Hybrid Assembly of Korean Phytophthora infestans isolates.</title>
        <authorList>
            <person name="Prokchorchik M."/>
            <person name="Lee Y."/>
            <person name="Seo J."/>
            <person name="Cho J.-H."/>
            <person name="Park Y.-E."/>
            <person name="Jang D.-C."/>
            <person name="Im J.-S."/>
            <person name="Choi J.-G."/>
            <person name="Park H.-J."/>
            <person name="Lee G.-B."/>
            <person name="Lee Y.-G."/>
            <person name="Hong S.-Y."/>
            <person name="Cho K."/>
            <person name="Sohn K.H."/>
        </authorList>
    </citation>
    <scope>NUCLEOTIDE SEQUENCE</scope>
    <source>
        <strain evidence="2">KR_1_A1</strain>
    </source>
</reference>
<dbReference type="EMBL" id="WSZM01000079">
    <property type="protein sequence ID" value="KAF4044020.1"/>
    <property type="molecule type" value="Genomic_DNA"/>
</dbReference>